<gene>
    <name evidence="2" type="ORF">BGT96224V316_LOCUS2985</name>
</gene>
<evidence type="ECO:0000313" key="3">
    <source>
        <dbReference type="Proteomes" id="UP000324639"/>
    </source>
</evidence>
<organism evidence="2 3">
    <name type="scientific">Blumeria graminis f. sp. tritici</name>
    <dbReference type="NCBI Taxonomy" id="62690"/>
    <lineage>
        <taxon>Eukaryota</taxon>
        <taxon>Fungi</taxon>
        <taxon>Dikarya</taxon>
        <taxon>Ascomycota</taxon>
        <taxon>Pezizomycotina</taxon>
        <taxon>Leotiomycetes</taxon>
        <taxon>Erysiphales</taxon>
        <taxon>Erysiphaceae</taxon>
        <taxon>Blumeria</taxon>
    </lineage>
</organism>
<keyword evidence="3" id="KW-1185">Reference proteome</keyword>
<evidence type="ECO:0000256" key="1">
    <source>
        <dbReference type="SAM" id="MobiDB-lite"/>
    </source>
</evidence>
<evidence type="ECO:0000313" key="2">
    <source>
        <dbReference type="EMBL" id="VDB83852.1"/>
    </source>
</evidence>
<accession>A0A9X9MF48</accession>
<protein>
    <submittedName>
        <fullName evidence="2">Bgt-20683</fullName>
    </submittedName>
</protein>
<dbReference type="AlphaFoldDB" id="A0A9X9MF48"/>
<reference evidence="2 3" key="1">
    <citation type="submission" date="2018-08" db="EMBL/GenBank/DDBJ databases">
        <authorList>
            <person name="Muller C M."/>
        </authorList>
    </citation>
    <scope>NUCLEOTIDE SEQUENCE [LARGE SCALE GENOMIC DNA]</scope>
</reference>
<proteinExistence type="predicted"/>
<sequence length="67" mass="7542">MFSKVLSTLPIPENVNRDREIDSGPGTVQMRTTHSAKPNARDQWPLLNAVPLARRLKKLSKKCSTIK</sequence>
<name>A0A9X9MF48_BLUGR</name>
<dbReference type="EMBL" id="LR026988">
    <property type="protein sequence ID" value="VDB83852.1"/>
    <property type="molecule type" value="Genomic_DNA"/>
</dbReference>
<dbReference type="Proteomes" id="UP000324639">
    <property type="component" value="Chromosome Bgt_-05"/>
</dbReference>
<feature type="region of interest" description="Disordered" evidence="1">
    <location>
        <begin position="1"/>
        <end position="41"/>
    </location>
</feature>